<reference evidence="1" key="1">
    <citation type="submission" date="2021-03" db="EMBL/GenBank/DDBJ databases">
        <title>Draft genome sequence of rust myrtle Austropuccinia psidii MF-1, a brazilian biotype.</title>
        <authorList>
            <person name="Quecine M.C."/>
            <person name="Pachon D.M.R."/>
            <person name="Bonatelli M.L."/>
            <person name="Correr F.H."/>
            <person name="Franceschini L.M."/>
            <person name="Leite T.F."/>
            <person name="Margarido G.R.A."/>
            <person name="Almeida C.A."/>
            <person name="Ferrarezi J.A."/>
            <person name="Labate C.A."/>
        </authorList>
    </citation>
    <scope>NUCLEOTIDE SEQUENCE</scope>
    <source>
        <strain evidence="1">MF-1</strain>
    </source>
</reference>
<evidence type="ECO:0000313" key="2">
    <source>
        <dbReference type="Proteomes" id="UP000765509"/>
    </source>
</evidence>
<name>A0A9Q3L607_9BASI</name>
<sequence>MSNLALCQASFWEITGNNWRFISDAVGENFSPVNSRSLMDMAGTELCLQFLHPTVSIAFHSKCPLAMDDFNTWNSMYQIIELPFPELIKLYHAFCPPPLHVAAGDFCLQCTRDGDVGSEWQ</sequence>
<dbReference type="Proteomes" id="UP000765509">
    <property type="component" value="Unassembled WGS sequence"/>
</dbReference>
<proteinExistence type="predicted"/>
<keyword evidence="2" id="KW-1185">Reference proteome</keyword>
<comment type="caution">
    <text evidence="1">The sequence shown here is derived from an EMBL/GenBank/DDBJ whole genome shotgun (WGS) entry which is preliminary data.</text>
</comment>
<protein>
    <submittedName>
        <fullName evidence="1">Uncharacterized protein</fullName>
    </submittedName>
</protein>
<accession>A0A9Q3L607</accession>
<dbReference type="AlphaFoldDB" id="A0A9Q3L607"/>
<organism evidence="1 2">
    <name type="scientific">Austropuccinia psidii MF-1</name>
    <dbReference type="NCBI Taxonomy" id="1389203"/>
    <lineage>
        <taxon>Eukaryota</taxon>
        <taxon>Fungi</taxon>
        <taxon>Dikarya</taxon>
        <taxon>Basidiomycota</taxon>
        <taxon>Pucciniomycotina</taxon>
        <taxon>Pucciniomycetes</taxon>
        <taxon>Pucciniales</taxon>
        <taxon>Sphaerophragmiaceae</taxon>
        <taxon>Austropuccinia</taxon>
    </lineage>
</organism>
<dbReference type="EMBL" id="AVOT02153903">
    <property type="protein sequence ID" value="MBW0593354.1"/>
    <property type="molecule type" value="Genomic_DNA"/>
</dbReference>
<gene>
    <name evidence="1" type="ORF">O181_133069</name>
</gene>
<evidence type="ECO:0000313" key="1">
    <source>
        <dbReference type="EMBL" id="MBW0593354.1"/>
    </source>
</evidence>